<dbReference type="GO" id="GO:0003677">
    <property type="term" value="F:DNA binding"/>
    <property type="evidence" value="ECO:0007669"/>
    <property type="project" value="UniProtKB-KW"/>
</dbReference>
<dbReference type="PANTHER" id="PTHR44688">
    <property type="entry name" value="DNA-BINDING TRANSCRIPTIONAL ACTIVATOR DEVR_DOSR"/>
    <property type="match status" value="1"/>
</dbReference>
<dbReference type="PRINTS" id="PR00038">
    <property type="entry name" value="HTHLUXR"/>
</dbReference>
<dbReference type="SUPFAM" id="SSF46894">
    <property type="entry name" value="C-terminal effector domain of the bipartite response regulators"/>
    <property type="match status" value="1"/>
</dbReference>
<proteinExistence type="predicted"/>
<dbReference type="HOGENOM" id="CLU_038040_0_0_12"/>
<dbReference type="Proteomes" id="UP000009222">
    <property type="component" value="Chromosome"/>
</dbReference>
<name>F5Y941_LEAAZ</name>
<evidence type="ECO:0000256" key="3">
    <source>
        <dbReference type="ARBA" id="ARBA00023163"/>
    </source>
</evidence>
<keyword evidence="4" id="KW-1133">Transmembrane helix</keyword>
<keyword evidence="1" id="KW-0805">Transcription regulation</keyword>
<dbReference type="STRING" id="545695.TREAZ_3279"/>
<evidence type="ECO:0000256" key="1">
    <source>
        <dbReference type="ARBA" id="ARBA00023015"/>
    </source>
</evidence>
<dbReference type="InterPro" id="IPR000792">
    <property type="entry name" value="Tscrpt_reg_LuxR_C"/>
</dbReference>
<dbReference type="GO" id="GO:0006355">
    <property type="term" value="P:regulation of DNA-templated transcription"/>
    <property type="evidence" value="ECO:0007669"/>
    <property type="project" value="InterPro"/>
</dbReference>
<dbReference type="InParanoid" id="F5Y941"/>
<dbReference type="CDD" id="cd06170">
    <property type="entry name" value="LuxR_C_like"/>
    <property type="match status" value="1"/>
</dbReference>
<evidence type="ECO:0000256" key="2">
    <source>
        <dbReference type="ARBA" id="ARBA00023125"/>
    </source>
</evidence>
<dbReference type="InterPro" id="IPR016032">
    <property type="entry name" value="Sig_transdc_resp-reg_C-effctor"/>
</dbReference>
<keyword evidence="3" id="KW-0804">Transcription</keyword>
<dbReference type="KEGG" id="taz:TREAZ_3279"/>
<evidence type="ECO:0000259" key="5">
    <source>
        <dbReference type="PROSITE" id="PS50043"/>
    </source>
</evidence>
<evidence type="ECO:0000313" key="7">
    <source>
        <dbReference type="Proteomes" id="UP000009222"/>
    </source>
</evidence>
<keyword evidence="7" id="KW-1185">Reference proteome</keyword>
<dbReference type="RefSeq" id="WP_015712283.1">
    <property type="nucleotide sequence ID" value="NC_015577.1"/>
</dbReference>
<gene>
    <name evidence="6" type="ordered locus">TREAZ_3279</name>
</gene>
<feature type="transmembrane region" description="Helical" evidence="4">
    <location>
        <begin position="25"/>
        <end position="44"/>
    </location>
</feature>
<sequence>MSDKDRRSFARQKNTFTFPLRPHRALIPTVLFSAAVIVFVILLINGKVSSGSTELERTISRERSSLAGNLEKRLGEVSVEALLYAQTLSHNIEIHLENAGLSIGELSGKPETLLYIEETELGLALLALDKARVSGVFMALEATINPRLKDAEYSRAGFSIQNTEPFIPGNAYKLFLRGFADLAYKNNLAVHSLWDLELDSRGSAFYTVPVETFRKNPSLPLSRSYYWTFEDSGGVYKREEPALLCSVPLISSQGKLLGVCGFEISAANFRLNHSPLPGPYPRLISRFGPSSGNGVETDSAFYSGPLALGRGGFIVLGSGKRVKLYPANSPYLDDEMALDLLMPRQDYNSLIVSHNAVLAVILVLLGGGIYVLSFLLNRYYRKAYVLALMQMETRLAKSPPDFAQYGLSRREQEICVLLLKGFTLRQIGGELFISFNTVNNHCRSIYQKLGISHRQELFAKLEG</sequence>
<keyword evidence="4" id="KW-0812">Transmembrane</keyword>
<dbReference type="PROSITE" id="PS50043">
    <property type="entry name" value="HTH_LUXR_2"/>
    <property type="match status" value="1"/>
</dbReference>
<evidence type="ECO:0000313" key="6">
    <source>
        <dbReference type="EMBL" id="AEF80977.1"/>
    </source>
</evidence>
<dbReference type="SMART" id="SM00421">
    <property type="entry name" value="HTH_LUXR"/>
    <property type="match status" value="1"/>
</dbReference>
<keyword evidence="2" id="KW-0238">DNA-binding</keyword>
<dbReference type="EMBL" id="CP001841">
    <property type="protein sequence ID" value="AEF80977.1"/>
    <property type="molecule type" value="Genomic_DNA"/>
</dbReference>
<evidence type="ECO:0000256" key="4">
    <source>
        <dbReference type="SAM" id="Phobius"/>
    </source>
</evidence>
<dbReference type="Gene3D" id="1.10.10.10">
    <property type="entry name" value="Winged helix-like DNA-binding domain superfamily/Winged helix DNA-binding domain"/>
    <property type="match status" value="1"/>
</dbReference>
<protein>
    <submittedName>
        <fullName evidence="6">Transcriptional regulator, LuxR family protein</fullName>
    </submittedName>
</protein>
<organism evidence="6 7">
    <name type="scientific">Leadbettera azotonutricia (strain ATCC BAA-888 / DSM 13862 / ZAS-9)</name>
    <name type="common">Treponema azotonutricium</name>
    <dbReference type="NCBI Taxonomy" id="545695"/>
    <lineage>
        <taxon>Bacteria</taxon>
        <taxon>Pseudomonadati</taxon>
        <taxon>Spirochaetota</taxon>
        <taxon>Spirochaetia</taxon>
        <taxon>Spirochaetales</taxon>
        <taxon>Breznakiellaceae</taxon>
        <taxon>Leadbettera</taxon>
    </lineage>
</organism>
<dbReference type="OrthoDB" id="9780312at2"/>
<feature type="domain" description="HTH luxR-type" evidence="5">
    <location>
        <begin position="400"/>
        <end position="463"/>
    </location>
</feature>
<dbReference type="PANTHER" id="PTHR44688:SF16">
    <property type="entry name" value="DNA-BINDING TRANSCRIPTIONAL ACTIVATOR DEVR_DOSR"/>
    <property type="match status" value="1"/>
</dbReference>
<dbReference type="eggNOG" id="COG2197">
    <property type="taxonomic scope" value="Bacteria"/>
</dbReference>
<dbReference type="AlphaFoldDB" id="F5Y941"/>
<keyword evidence="4" id="KW-0472">Membrane</keyword>
<feature type="transmembrane region" description="Helical" evidence="4">
    <location>
        <begin position="356"/>
        <end position="376"/>
    </location>
</feature>
<dbReference type="Pfam" id="PF00196">
    <property type="entry name" value="GerE"/>
    <property type="match status" value="1"/>
</dbReference>
<accession>F5Y941</accession>
<reference evidence="6 7" key="2">
    <citation type="journal article" date="2011" name="ISME J.">
        <title>RNA-seq reveals cooperative metabolic interactions between two termite-gut spirochete species in co-culture.</title>
        <authorList>
            <person name="Rosenthal A.Z."/>
            <person name="Matson E.G."/>
            <person name="Eldar A."/>
            <person name="Leadbetter J.R."/>
        </authorList>
    </citation>
    <scope>NUCLEOTIDE SEQUENCE [LARGE SCALE GENOMIC DNA]</scope>
    <source>
        <strain evidence="7">ATCC BAA-888 / DSM 13862 / ZAS-9</strain>
    </source>
</reference>
<dbReference type="InterPro" id="IPR036388">
    <property type="entry name" value="WH-like_DNA-bd_sf"/>
</dbReference>
<reference evidence="7" key="1">
    <citation type="submission" date="2009-12" db="EMBL/GenBank/DDBJ databases">
        <title>Complete sequence of Treponema azotonutricium strain ZAS-9.</title>
        <authorList>
            <person name="Tetu S.G."/>
            <person name="Matson E."/>
            <person name="Ren Q."/>
            <person name="Seshadri R."/>
            <person name="Elbourne L."/>
            <person name="Hassan K.A."/>
            <person name="Durkin A."/>
            <person name="Radune D."/>
            <person name="Mohamoud Y."/>
            <person name="Shay R."/>
            <person name="Jin S."/>
            <person name="Zhang X."/>
            <person name="Lucey K."/>
            <person name="Ballor N.R."/>
            <person name="Ottesen E."/>
            <person name="Rosenthal R."/>
            <person name="Allen A."/>
            <person name="Leadbetter J.R."/>
            <person name="Paulsen I.T."/>
        </authorList>
    </citation>
    <scope>NUCLEOTIDE SEQUENCE [LARGE SCALE GENOMIC DNA]</scope>
    <source>
        <strain evidence="7">ATCC BAA-888 / DSM 13862 / ZAS-9</strain>
    </source>
</reference>